<dbReference type="EMBL" id="JANBUW010000622">
    <property type="protein sequence ID" value="KAJ2846113.1"/>
    <property type="molecule type" value="Genomic_DNA"/>
</dbReference>
<comment type="similarity">
    <text evidence="1">Belongs to the aldehyde dehydrogenase family.</text>
</comment>
<evidence type="ECO:0000259" key="4">
    <source>
        <dbReference type="Pfam" id="PF00171"/>
    </source>
</evidence>
<dbReference type="Gene3D" id="3.40.605.10">
    <property type="entry name" value="Aldehyde Dehydrogenase, Chain A, domain 1"/>
    <property type="match status" value="1"/>
</dbReference>
<dbReference type="InterPro" id="IPR015590">
    <property type="entry name" value="Aldehyde_DH_dom"/>
</dbReference>
<dbReference type="GO" id="GO:0016620">
    <property type="term" value="F:oxidoreductase activity, acting on the aldehyde or oxo group of donors, NAD or NADP as acceptor"/>
    <property type="evidence" value="ECO:0007669"/>
    <property type="project" value="InterPro"/>
</dbReference>
<dbReference type="PANTHER" id="PTHR43720">
    <property type="entry name" value="2-AMINOMUCONIC SEMIALDEHYDE DEHYDROGENASE"/>
    <property type="match status" value="1"/>
</dbReference>
<dbReference type="OrthoDB" id="310895at2759"/>
<keyword evidence="6" id="KW-1185">Reference proteome</keyword>
<accession>A0A9W8I379</accession>
<evidence type="ECO:0000313" key="5">
    <source>
        <dbReference type="EMBL" id="KAJ2846113.1"/>
    </source>
</evidence>
<dbReference type="AlphaFoldDB" id="A0A9W8I379"/>
<dbReference type="SUPFAM" id="SSF53720">
    <property type="entry name" value="ALDH-like"/>
    <property type="match status" value="1"/>
</dbReference>
<evidence type="ECO:0000256" key="1">
    <source>
        <dbReference type="ARBA" id="ARBA00009986"/>
    </source>
</evidence>
<comment type="caution">
    <text evidence="5">The sequence shown here is derived from an EMBL/GenBank/DDBJ whole genome shotgun (WGS) entry which is preliminary data.</text>
</comment>
<dbReference type="Proteomes" id="UP001139887">
    <property type="component" value="Unassembled WGS sequence"/>
</dbReference>
<dbReference type="FunFam" id="3.40.309.10:FF:000012">
    <property type="entry name" value="Betaine aldehyde dehydrogenase"/>
    <property type="match status" value="1"/>
</dbReference>
<keyword evidence="3" id="KW-0520">NAD</keyword>
<evidence type="ECO:0000256" key="3">
    <source>
        <dbReference type="ARBA" id="ARBA00023027"/>
    </source>
</evidence>
<evidence type="ECO:0000256" key="2">
    <source>
        <dbReference type="ARBA" id="ARBA00023002"/>
    </source>
</evidence>
<reference evidence="5" key="1">
    <citation type="submission" date="2022-07" db="EMBL/GenBank/DDBJ databases">
        <title>Phylogenomic reconstructions and comparative analyses of Kickxellomycotina fungi.</title>
        <authorList>
            <person name="Reynolds N.K."/>
            <person name="Stajich J.E."/>
            <person name="Barry K."/>
            <person name="Grigoriev I.V."/>
            <person name="Crous P."/>
            <person name="Smith M.E."/>
        </authorList>
    </citation>
    <scope>NUCLEOTIDE SEQUENCE</scope>
    <source>
        <strain evidence="5">NRRL 1566</strain>
    </source>
</reference>
<name>A0A9W8I379_9FUNG</name>
<keyword evidence="2" id="KW-0560">Oxidoreductase</keyword>
<dbReference type="FunFam" id="3.40.605.10:FF:000007">
    <property type="entry name" value="NAD/NADP-dependent betaine aldehyde dehydrogenase"/>
    <property type="match status" value="1"/>
</dbReference>
<gene>
    <name evidence="5" type="ORF">IWW36_004500</name>
</gene>
<dbReference type="InterPro" id="IPR016163">
    <property type="entry name" value="Ald_DH_C"/>
</dbReference>
<dbReference type="InterPro" id="IPR016162">
    <property type="entry name" value="Ald_DH_N"/>
</dbReference>
<dbReference type="Pfam" id="PF00171">
    <property type="entry name" value="Aldedh"/>
    <property type="match status" value="1"/>
</dbReference>
<evidence type="ECO:0000313" key="6">
    <source>
        <dbReference type="Proteomes" id="UP001139887"/>
    </source>
</evidence>
<dbReference type="InterPro" id="IPR016161">
    <property type="entry name" value="Ald_DH/histidinol_DH"/>
</dbReference>
<protein>
    <recommendedName>
        <fullName evidence="4">Aldehyde dehydrogenase domain-containing protein</fullName>
    </recommendedName>
</protein>
<dbReference type="CDD" id="cd07093">
    <property type="entry name" value="ALDH_F8_HMSADH"/>
    <property type="match status" value="1"/>
</dbReference>
<organism evidence="5 6">
    <name type="scientific">Coemansia brasiliensis</name>
    <dbReference type="NCBI Taxonomy" id="2650707"/>
    <lineage>
        <taxon>Eukaryota</taxon>
        <taxon>Fungi</taxon>
        <taxon>Fungi incertae sedis</taxon>
        <taxon>Zoopagomycota</taxon>
        <taxon>Kickxellomycotina</taxon>
        <taxon>Kickxellomycetes</taxon>
        <taxon>Kickxellales</taxon>
        <taxon>Kickxellaceae</taxon>
        <taxon>Coemansia</taxon>
    </lineage>
</organism>
<dbReference type="PANTHER" id="PTHR43720:SF2">
    <property type="entry name" value="2-AMINOMUCONIC SEMIALDEHYDE DEHYDROGENASE"/>
    <property type="match status" value="1"/>
</dbReference>
<dbReference type="Gene3D" id="3.40.309.10">
    <property type="entry name" value="Aldehyde Dehydrogenase, Chain A, domain 2"/>
    <property type="match status" value="1"/>
</dbReference>
<sequence>MALSKFVDIPSNAKNIKILNYIGGKHVPPVSGQYLQSYNPATGDKLTMVPDSSKIDIDNAVFAAKKAFPAWSTTSIAERAAILNQVADLIEQNMYQLGRLESQDQGKPVAAAVSFDIPNCADKFRKFAKLILDGFNEVSLTMETTATKNSISKKEMATVTAVTQHIPAGVAGLISPWNMPLQMACSKIAPCIAVGNTCVVKPTEITSVTAFVLTQILEAAGVPPGVVNIVFGTGINAGEALVKHKDVRLISFTGGSLTGSRIGAIAGGLYKRVALELGGKGPSVVFKDCDIEHTITTNVRAAYQNQGELCLCASRQYVQQDIYDEYLQKFRQKTLSEVVVGNPADSKTFYGPMVSKQHMEKVLSYIRLAQEEGATVEFLVNPDAEHTNLSSDGRLTIKGFEGGYYIAPTLITNVKQSSRLVQEEIFGPVVCVMPFQTEDEAVKLANDTQYGLTASVWTLDKEKLLRVMKQINAGSVWGNGWLIIGSDMPFGGMGCSGTTREGGKWCLDFYTETKALYYPEI</sequence>
<feature type="domain" description="Aldehyde dehydrogenase" evidence="4">
    <location>
        <begin position="33"/>
        <end position="515"/>
    </location>
</feature>
<proteinExistence type="inferred from homology"/>